<proteinExistence type="predicted"/>
<keyword evidence="1" id="KW-1133">Transmembrane helix</keyword>
<evidence type="ECO:0008006" key="4">
    <source>
        <dbReference type="Google" id="ProtNLM"/>
    </source>
</evidence>
<name>A0A0G1UJU2_9BACT</name>
<protein>
    <recommendedName>
        <fullName evidence="4">Fimbrial assembly family protein</fullName>
    </recommendedName>
</protein>
<reference evidence="2 3" key="1">
    <citation type="journal article" date="2015" name="Nature">
        <title>rRNA introns, odd ribosomes, and small enigmatic genomes across a large radiation of phyla.</title>
        <authorList>
            <person name="Brown C.T."/>
            <person name="Hug L.A."/>
            <person name="Thomas B.C."/>
            <person name="Sharon I."/>
            <person name="Castelle C.J."/>
            <person name="Singh A."/>
            <person name="Wilkins M.J."/>
            <person name="Williams K.H."/>
            <person name="Banfield J.F."/>
        </authorList>
    </citation>
    <scope>NUCLEOTIDE SEQUENCE [LARGE SCALE GENOMIC DNA]</scope>
</reference>
<evidence type="ECO:0000313" key="3">
    <source>
        <dbReference type="Proteomes" id="UP000034307"/>
    </source>
</evidence>
<sequence>MVNLLPKTAWEMSFWGRFFRWALTAGRYIVILTEMVVIAAFLSRFKLDRDYADLGDRITGKQAVLTSLAESEKRFRLAQGRLVEAGKILDEQLGITEVLDKITAKTPPGVTLINLAVSKKEIVVTGAADNDAGVGIFLSRLAADKSWKSVRLAGLEANEQTGVRFSLKLWLN</sequence>
<organism evidence="2 3">
    <name type="scientific">Candidatus Amesbacteria bacterium GW2011_GWA2_47_11b</name>
    <dbReference type="NCBI Taxonomy" id="1618358"/>
    <lineage>
        <taxon>Bacteria</taxon>
        <taxon>Candidatus Amesiibacteriota</taxon>
    </lineage>
</organism>
<dbReference type="InterPro" id="IPR007813">
    <property type="entry name" value="PilN"/>
</dbReference>
<feature type="transmembrane region" description="Helical" evidence="1">
    <location>
        <begin position="20"/>
        <end position="42"/>
    </location>
</feature>
<dbReference type="AlphaFoldDB" id="A0A0G1UJU2"/>
<keyword evidence="1" id="KW-0812">Transmembrane</keyword>
<gene>
    <name evidence="2" type="ORF">UX80_C0007G0014</name>
</gene>
<accession>A0A0G1UJU2</accession>
<evidence type="ECO:0000256" key="1">
    <source>
        <dbReference type="SAM" id="Phobius"/>
    </source>
</evidence>
<dbReference type="Proteomes" id="UP000034307">
    <property type="component" value="Unassembled WGS sequence"/>
</dbReference>
<dbReference type="STRING" id="1618358.UX80_C0007G0014"/>
<dbReference type="Pfam" id="PF05137">
    <property type="entry name" value="PilN"/>
    <property type="match status" value="1"/>
</dbReference>
<dbReference type="EMBL" id="LCNO01000007">
    <property type="protein sequence ID" value="KKU57985.1"/>
    <property type="molecule type" value="Genomic_DNA"/>
</dbReference>
<comment type="caution">
    <text evidence="2">The sequence shown here is derived from an EMBL/GenBank/DDBJ whole genome shotgun (WGS) entry which is preliminary data.</text>
</comment>
<keyword evidence="1" id="KW-0472">Membrane</keyword>
<evidence type="ECO:0000313" key="2">
    <source>
        <dbReference type="EMBL" id="KKU57985.1"/>
    </source>
</evidence>